<feature type="region of interest" description="Disordered" evidence="1">
    <location>
        <begin position="1"/>
        <end position="38"/>
    </location>
</feature>
<keyword evidence="3" id="KW-1185">Reference proteome</keyword>
<name>A0ABW3T653_9CAUL</name>
<proteinExistence type="predicted"/>
<keyword evidence="2" id="KW-0282">Flagellum</keyword>
<dbReference type="RefSeq" id="WP_374346189.1">
    <property type="nucleotide sequence ID" value="NZ_JBHTLQ010000035.1"/>
</dbReference>
<protein>
    <submittedName>
        <fullName evidence="2">Flagellar assembly protein FliX</fullName>
    </submittedName>
</protein>
<keyword evidence="2" id="KW-0966">Cell projection</keyword>
<dbReference type="Pfam" id="PF10768">
    <property type="entry name" value="FliX"/>
    <property type="match status" value="1"/>
</dbReference>
<evidence type="ECO:0000256" key="1">
    <source>
        <dbReference type="SAM" id="MobiDB-lite"/>
    </source>
</evidence>
<feature type="compositionally biased region" description="Gly residues" evidence="1">
    <location>
        <begin position="7"/>
        <end position="17"/>
    </location>
</feature>
<dbReference type="Proteomes" id="UP001597216">
    <property type="component" value="Unassembled WGS sequence"/>
</dbReference>
<comment type="caution">
    <text evidence="2">The sequence shown here is derived from an EMBL/GenBank/DDBJ whole genome shotgun (WGS) entry which is preliminary data.</text>
</comment>
<evidence type="ECO:0000313" key="2">
    <source>
        <dbReference type="EMBL" id="MFD1191836.1"/>
    </source>
</evidence>
<organism evidence="2 3">
    <name type="scientific">Phenylobacterium conjunctum</name>
    <dbReference type="NCBI Taxonomy" id="1298959"/>
    <lineage>
        <taxon>Bacteria</taxon>
        <taxon>Pseudomonadati</taxon>
        <taxon>Pseudomonadota</taxon>
        <taxon>Alphaproteobacteria</taxon>
        <taxon>Caulobacterales</taxon>
        <taxon>Caulobacteraceae</taxon>
        <taxon>Phenylobacterium</taxon>
    </lineage>
</organism>
<dbReference type="InterPro" id="IPR019704">
    <property type="entry name" value="Flagellar_assmbl_FliX_class2"/>
</dbReference>
<feature type="compositionally biased region" description="Low complexity" evidence="1">
    <location>
        <begin position="29"/>
        <end position="38"/>
    </location>
</feature>
<evidence type="ECO:0000313" key="3">
    <source>
        <dbReference type="Proteomes" id="UP001597216"/>
    </source>
</evidence>
<gene>
    <name evidence="2" type="ORF">ACFQ27_14695</name>
</gene>
<reference evidence="3" key="1">
    <citation type="journal article" date="2019" name="Int. J. Syst. Evol. Microbiol.">
        <title>The Global Catalogue of Microorganisms (GCM) 10K type strain sequencing project: providing services to taxonomists for standard genome sequencing and annotation.</title>
        <authorList>
            <consortium name="The Broad Institute Genomics Platform"/>
            <consortium name="The Broad Institute Genome Sequencing Center for Infectious Disease"/>
            <person name="Wu L."/>
            <person name="Ma J."/>
        </authorList>
    </citation>
    <scope>NUCLEOTIDE SEQUENCE [LARGE SCALE GENOMIC DNA]</scope>
    <source>
        <strain evidence="3">CCUG 55074</strain>
    </source>
</reference>
<keyword evidence="2" id="KW-0969">Cilium</keyword>
<sequence>MKVNGASGVGPTGGPGKARGADGSGFRLPTAAPAAGPAQVARTGSVGGVMSVDAILALQEVGGPLERRRRAVRRAGRLLDVLDGVKLNLLSGEVSAADLDSLKSAIRDQRDQTDDVGLEGVLDEIETRAAVELAKLECAKRS</sequence>
<dbReference type="EMBL" id="JBHTLQ010000035">
    <property type="protein sequence ID" value="MFD1191836.1"/>
    <property type="molecule type" value="Genomic_DNA"/>
</dbReference>
<accession>A0ABW3T653</accession>